<protein>
    <recommendedName>
        <fullName evidence="3">TLDc domain-containing protein</fullName>
    </recommendedName>
</protein>
<organism evidence="1 2">
    <name type="scientific">Tritrichomonas musculus</name>
    <dbReference type="NCBI Taxonomy" id="1915356"/>
    <lineage>
        <taxon>Eukaryota</taxon>
        <taxon>Metamonada</taxon>
        <taxon>Parabasalia</taxon>
        <taxon>Tritrichomonadida</taxon>
        <taxon>Tritrichomonadidae</taxon>
        <taxon>Tritrichomonas</taxon>
    </lineage>
</organism>
<name>A0ABR2GST1_9EUKA</name>
<proteinExistence type="predicted"/>
<sequence>MSSFYLLLTKCKKYACSAFFTFNGILYILLEDLLMLVENLYINATSFTFDLSKQDLSIYDEDSNDNDFLGPQRGGTKFMNKYSVNDIKNIIKRSTIDDSLNKIGFSDWHVEFDLTDSFNHYLYLRSKRYQDKEKYIGFIIVRIDQRHKLKISSHSPKSIQFIEKNIDFSSLNLLNIRWLSLQNPSATFSSQRPRLPGQKFPGSGIGRSVLTVIRRLCIMNGRDGIMNVPEHFHNAFLYEGFVFIDPEVQGSFEKMKIDLHDDIDKFGLATVSGAIGMGALKLGGETYKWNPGEQIFPLSKKTLFYFNSCDYTEIVDSVIISLPKFEIDWNSTGLIQNNL</sequence>
<accession>A0ABR2GST1</accession>
<keyword evidence="2" id="KW-1185">Reference proteome</keyword>
<comment type="caution">
    <text evidence="1">The sequence shown here is derived from an EMBL/GenBank/DDBJ whole genome shotgun (WGS) entry which is preliminary data.</text>
</comment>
<reference evidence="1 2" key="1">
    <citation type="submission" date="2024-04" db="EMBL/GenBank/DDBJ databases">
        <title>Tritrichomonas musculus Genome.</title>
        <authorList>
            <person name="Alves-Ferreira E."/>
            <person name="Grigg M."/>
            <person name="Lorenzi H."/>
            <person name="Galac M."/>
        </authorList>
    </citation>
    <scope>NUCLEOTIDE SEQUENCE [LARGE SCALE GENOMIC DNA]</scope>
    <source>
        <strain evidence="1 2">EAF2021</strain>
    </source>
</reference>
<gene>
    <name evidence="1" type="ORF">M9Y10_037556</name>
</gene>
<dbReference type="Proteomes" id="UP001470230">
    <property type="component" value="Unassembled WGS sequence"/>
</dbReference>
<evidence type="ECO:0000313" key="1">
    <source>
        <dbReference type="EMBL" id="KAK8836622.1"/>
    </source>
</evidence>
<evidence type="ECO:0008006" key="3">
    <source>
        <dbReference type="Google" id="ProtNLM"/>
    </source>
</evidence>
<evidence type="ECO:0000313" key="2">
    <source>
        <dbReference type="Proteomes" id="UP001470230"/>
    </source>
</evidence>
<dbReference type="EMBL" id="JAPFFF010000064">
    <property type="protein sequence ID" value="KAK8836622.1"/>
    <property type="molecule type" value="Genomic_DNA"/>
</dbReference>